<name>A0A545T5Y4_9GAMM</name>
<dbReference type="AlphaFoldDB" id="A0A545T5Y4"/>
<dbReference type="EMBL" id="VHSG01000019">
    <property type="protein sequence ID" value="TQV72572.1"/>
    <property type="molecule type" value="Genomic_DNA"/>
</dbReference>
<evidence type="ECO:0000313" key="3">
    <source>
        <dbReference type="EMBL" id="TQV72572.1"/>
    </source>
</evidence>
<keyword evidence="4" id="KW-1185">Reference proteome</keyword>
<dbReference type="Proteomes" id="UP000319732">
    <property type="component" value="Unassembled WGS sequence"/>
</dbReference>
<dbReference type="OrthoDB" id="292792at2"/>
<gene>
    <name evidence="3" type="ORF">FKG94_17880</name>
</gene>
<protein>
    <submittedName>
        <fullName evidence="3">DUF4157 domain-containing protein</fullName>
    </submittedName>
</protein>
<feature type="domain" description="eCIS core" evidence="2">
    <location>
        <begin position="79"/>
        <end position="144"/>
    </location>
</feature>
<feature type="compositionally biased region" description="Basic and acidic residues" evidence="1">
    <location>
        <begin position="1"/>
        <end position="20"/>
    </location>
</feature>
<evidence type="ECO:0000313" key="4">
    <source>
        <dbReference type="Proteomes" id="UP000319732"/>
    </source>
</evidence>
<feature type="region of interest" description="Disordered" evidence="1">
    <location>
        <begin position="1"/>
        <end position="27"/>
    </location>
</feature>
<evidence type="ECO:0000259" key="2">
    <source>
        <dbReference type="Pfam" id="PF13699"/>
    </source>
</evidence>
<sequence length="343" mass="38042">MFERAAQKNFSSRERAKTQAKDVTQGKSVAGYTPVQCRFAGPKSSAMASRDTDAPAQCRTGVGPKSPVTTAASANRTGLPGYLKSGIESLSGYTMNDVKVHYNSDRPARLNAQAYAQGSQIYLGSGQERHLPHEAWHVVQQKQGRVKPTMQLQRGLSINDDRHLEREADIMGRRVQQAGGGKGTPRPARKARPVAQANVAQLAKKRAVLRRSGRIAEMEQKKARARRSQRGARYKTIVRYQGGVKPATYQRWVPALGGNGLVCPRGSYEEKIRQFQYTGSRAGDNARLGTRKGYVWHHSHDFVSTGPNAGYGTMFLLPISSHRLSHRGGVYQWNRTPGNRRYR</sequence>
<dbReference type="InterPro" id="IPR025295">
    <property type="entry name" value="eCIS_core_dom"/>
</dbReference>
<accession>A0A545T5Y4</accession>
<dbReference type="RefSeq" id="WP_142905704.1">
    <property type="nucleotide sequence ID" value="NZ_ML660098.1"/>
</dbReference>
<proteinExistence type="predicted"/>
<evidence type="ECO:0000256" key="1">
    <source>
        <dbReference type="SAM" id="MobiDB-lite"/>
    </source>
</evidence>
<feature type="region of interest" description="Disordered" evidence="1">
    <location>
        <begin position="43"/>
        <end position="73"/>
    </location>
</feature>
<dbReference type="Pfam" id="PF13699">
    <property type="entry name" value="eCIS_core"/>
    <property type="match status" value="1"/>
</dbReference>
<comment type="caution">
    <text evidence="3">The sequence shown here is derived from an EMBL/GenBank/DDBJ whole genome shotgun (WGS) entry which is preliminary data.</text>
</comment>
<organism evidence="3 4">
    <name type="scientific">Exilibacterium tricleocarpae</name>
    <dbReference type="NCBI Taxonomy" id="2591008"/>
    <lineage>
        <taxon>Bacteria</taxon>
        <taxon>Pseudomonadati</taxon>
        <taxon>Pseudomonadota</taxon>
        <taxon>Gammaproteobacteria</taxon>
        <taxon>Cellvibrionales</taxon>
        <taxon>Cellvibrionaceae</taxon>
        <taxon>Exilibacterium</taxon>
    </lineage>
</organism>
<reference evidence="3 4" key="1">
    <citation type="submission" date="2019-06" db="EMBL/GenBank/DDBJ databases">
        <title>Whole genome sequence for Cellvibrionaceae sp. R142.</title>
        <authorList>
            <person name="Wang G."/>
        </authorList>
    </citation>
    <scope>NUCLEOTIDE SEQUENCE [LARGE SCALE GENOMIC DNA]</scope>
    <source>
        <strain evidence="3 4">R142</strain>
    </source>
</reference>